<feature type="transmembrane region" description="Helical" evidence="6">
    <location>
        <begin position="408"/>
        <end position="425"/>
    </location>
</feature>
<dbReference type="Gene3D" id="1.20.1250.20">
    <property type="entry name" value="MFS general substrate transporter like domains"/>
    <property type="match status" value="1"/>
</dbReference>
<keyword evidence="2 6" id="KW-0812">Transmembrane</keyword>
<dbReference type="SUPFAM" id="SSF103473">
    <property type="entry name" value="MFS general substrate transporter"/>
    <property type="match status" value="1"/>
</dbReference>
<feature type="transmembrane region" description="Helical" evidence="6">
    <location>
        <begin position="362"/>
        <end position="387"/>
    </location>
</feature>
<evidence type="ECO:0000259" key="7">
    <source>
        <dbReference type="PROSITE" id="PS50850"/>
    </source>
</evidence>
<feature type="transmembrane region" description="Helical" evidence="6">
    <location>
        <begin position="431"/>
        <end position="448"/>
    </location>
</feature>
<sequence length="487" mass="54344">MKPEGTSWNVVYLVGLFSLIQNTQYSIYLTTLFSYMLKLNDKATEAHFGWVMATSSLGHCVGCFVLGYWNSRTGKAKPSLICGFTLMLASNLIYMTIEYLPPAVVVHAMMISRLLGGLGMGNSTPMRACASSHSTSQDRPKAMASISGGRSVGTIVGPGLQLMFLPLGEMGIAVFPGLRIHSNNAPAVLGIVLTIIGFIGIFFFFDETVENVESDKVAITESQKISDEYPQPDKLAMFICMLTRFIQNFTQIAIETLAPAILMLMFHQSRTQAVATMATTYLITGLIATVLYLAIIFTKLSKYVRDRSSNTIILLLFVAHLLATYPWQFYQNEVYAKNNETGIGCDVDRFSWCSGLTEAPQWVFYIGYILSYGAFMPFLNVANATLYSKLLHPDRQGTEQSLYDISNTVARIFAPLLITLIYTMFGPRRAWEFMAIGLLLTSALWIIFDRRLVPLKPINNSYSDTQSTHSGNFTEEEEEQKNNVMKF</sequence>
<evidence type="ECO:0000256" key="5">
    <source>
        <dbReference type="SAM" id="MobiDB-lite"/>
    </source>
</evidence>
<accession>A0A8S1HIW2</accession>
<feature type="region of interest" description="Disordered" evidence="5">
    <location>
        <begin position="463"/>
        <end position="487"/>
    </location>
</feature>
<protein>
    <recommendedName>
        <fullName evidence="7">Major facilitator superfamily (MFS) profile domain-containing protein</fullName>
    </recommendedName>
</protein>
<dbReference type="PANTHER" id="PTHR23510:SF11">
    <property type="entry name" value="MFS DOMAIN-CONTAINING PROTEIN"/>
    <property type="match status" value="1"/>
</dbReference>
<feature type="transmembrane region" description="Helical" evidence="6">
    <location>
        <begin position="142"/>
        <end position="165"/>
    </location>
</feature>
<dbReference type="InterPro" id="IPR051068">
    <property type="entry name" value="MFS_Domain-Containing_Protein"/>
</dbReference>
<feature type="transmembrane region" description="Helical" evidence="6">
    <location>
        <begin position="48"/>
        <end position="68"/>
    </location>
</feature>
<gene>
    <name evidence="8" type="ORF">CAUJ_LOCUS10966</name>
</gene>
<evidence type="ECO:0000256" key="4">
    <source>
        <dbReference type="ARBA" id="ARBA00023136"/>
    </source>
</evidence>
<feature type="transmembrane region" description="Helical" evidence="6">
    <location>
        <begin position="185"/>
        <end position="205"/>
    </location>
</feature>
<dbReference type="GO" id="GO:0022857">
    <property type="term" value="F:transmembrane transporter activity"/>
    <property type="evidence" value="ECO:0007669"/>
    <property type="project" value="InterPro"/>
</dbReference>
<evidence type="ECO:0000313" key="8">
    <source>
        <dbReference type="EMBL" id="CAD6195047.1"/>
    </source>
</evidence>
<dbReference type="PROSITE" id="PS50850">
    <property type="entry name" value="MFS"/>
    <property type="match status" value="1"/>
</dbReference>
<dbReference type="InterPro" id="IPR036259">
    <property type="entry name" value="MFS_trans_sf"/>
</dbReference>
<evidence type="ECO:0000256" key="2">
    <source>
        <dbReference type="ARBA" id="ARBA00022692"/>
    </source>
</evidence>
<feature type="domain" description="Major facilitator superfamily (MFS) profile" evidence="7">
    <location>
        <begin position="10"/>
        <end position="453"/>
    </location>
</feature>
<feature type="transmembrane region" description="Helical" evidence="6">
    <location>
        <begin position="80"/>
        <end position="97"/>
    </location>
</feature>
<comment type="caution">
    <text evidence="8">The sequence shown here is derived from an EMBL/GenBank/DDBJ whole genome shotgun (WGS) entry which is preliminary data.</text>
</comment>
<evidence type="ECO:0000313" key="9">
    <source>
        <dbReference type="Proteomes" id="UP000835052"/>
    </source>
</evidence>
<keyword evidence="3 6" id="KW-1133">Transmembrane helix</keyword>
<comment type="subcellular location">
    <subcellularLocation>
        <location evidence="1">Membrane</location>
        <topology evidence="1">Multi-pass membrane protein</topology>
    </subcellularLocation>
</comment>
<dbReference type="GO" id="GO:0005765">
    <property type="term" value="C:lysosomal membrane"/>
    <property type="evidence" value="ECO:0007669"/>
    <property type="project" value="TreeGrafter"/>
</dbReference>
<keyword evidence="4 6" id="KW-0472">Membrane</keyword>
<dbReference type="CDD" id="cd17326">
    <property type="entry name" value="MFS_MFSD8"/>
    <property type="match status" value="1"/>
</dbReference>
<dbReference type="InterPro" id="IPR011701">
    <property type="entry name" value="MFS"/>
</dbReference>
<feature type="compositionally biased region" description="Polar residues" evidence="5">
    <location>
        <begin position="463"/>
        <end position="473"/>
    </location>
</feature>
<feature type="transmembrane region" description="Helical" evidence="6">
    <location>
        <begin position="12"/>
        <end position="36"/>
    </location>
</feature>
<reference evidence="8" key="1">
    <citation type="submission" date="2020-10" db="EMBL/GenBank/DDBJ databases">
        <authorList>
            <person name="Kikuchi T."/>
        </authorList>
    </citation>
    <scope>NUCLEOTIDE SEQUENCE</scope>
    <source>
        <strain evidence="8">NKZ352</strain>
    </source>
</reference>
<evidence type="ECO:0000256" key="6">
    <source>
        <dbReference type="SAM" id="Phobius"/>
    </source>
</evidence>
<name>A0A8S1HIW2_9PELO</name>
<dbReference type="InterPro" id="IPR020846">
    <property type="entry name" value="MFS_dom"/>
</dbReference>
<dbReference type="Pfam" id="PF07690">
    <property type="entry name" value="MFS_1"/>
    <property type="match status" value="1"/>
</dbReference>
<feature type="transmembrane region" description="Helical" evidence="6">
    <location>
        <begin position="312"/>
        <end position="330"/>
    </location>
</feature>
<dbReference type="OrthoDB" id="370281at2759"/>
<evidence type="ECO:0000256" key="3">
    <source>
        <dbReference type="ARBA" id="ARBA00022989"/>
    </source>
</evidence>
<keyword evidence="9" id="KW-1185">Reference proteome</keyword>
<proteinExistence type="predicted"/>
<organism evidence="8 9">
    <name type="scientific">Caenorhabditis auriculariae</name>
    <dbReference type="NCBI Taxonomy" id="2777116"/>
    <lineage>
        <taxon>Eukaryota</taxon>
        <taxon>Metazoa</taxon>
        <taxon>Ecdysozoa</taxon>
        <taxon>Nematoda</taxon>
        <taxon>Chromadorea</taxon>
        <taxon>Rhabditida</taxon>
        <taxon>Rhabditina</taxon>
        <taxon>Rhabditomorpha</taxon>
        <taxon>Rhabditoidea</taxon>
        <taxon>Rhabditidae</taxon>
        <taxon>Peloderinae</taxon>
        <taxon>Caenorhabditis</taxon>
    </lineage>
</organism>
<evidence type="ECO:0000256" key="1">
    <source>
        <dbReference type="ARBA" id="ARBA00004141"/>
    </source>
</evidence>
<dbReference type="AlphaFoldDB" id="A0A8S1HIW2"/>
<feature type="transmembrane region" description="Helical" evidence="6">
    <location>
        <begin position="278"/>
        <end position="300"/>
    </location>
</feature>
<dbReference type="Proteomes" id="UP000835052">
    <property type="component" value="Unassembled WGS sequence"/>
</dbReference>
<dbReference type="PANTHER" id="PTHR23510">
    <property type="entry name" value="INNER MEMBRANE TRANSPORT PROTEIN YAJR"/>
    <property type="match status" value="1"/>
</dbReference>
<dbReference type="EMBL" id="CAJGYM010000050">
    <property type="protein sequence ID" value="CAD6195047.1"/>
    <property type="molecule type" value="Genomic_DNA"/>
</dbReference>